<dbReference type="OMA" id="EYRFFPI"/>
<keyword evidence="6" id="KW-0812">Transmembrane</keyword>
<dbReference type="AlphaFoldDB" id="A0A482PU96"/>
<evidence type="ECO:0000256" key="3">
    <source>
        <dbReference type="ARBA" id="ARBA00008281"/>
    </source>
</evidence>
<dbReference type="EMBL" id="CP038008">
    <property type="protein sequence ID" value="QBY31559.1"/>
    <property type="molecule type" value="Genomic_DNA"/>
</dbReference>
<reference evidence="11" key="1">
    <citation type="submission" date="2019-03" db="EMBL/GenBank/DDBJ databases">
        <title>Complete genome sequence of enteropathogenic Citrobacter rodentium strain DBS100.</title>
        <authorList>
            <person name="Popov G."/>
            <person name="Fiebig A."/>
            <person name="Shideler S."/>
            <person name="Coombes B."/>
            <person name="Savchenko A."/>
        </authorList>
    </citation>
    <scope>NUCLEOTIDE SEQUENCE</scope>
    <source>
        <strain evidence="11">DBS100</strain>
    </source>
</reference>
<dbReference type="GO" id="GO:0071973">
    <property type="term" value="P:bacterial-type flagellum-dependent cell motility"/>
    <property type="evidence" value="ECO:0007669"/>
    <property type="project" value="InterPro"/>
</dbReference>
<dbReference type="GO" id="GO:0005886">
    <property type="term" value="C:plasma membrane"/>
    <property type="evidence" value="ECO:0007669"/>
    <property type="project" value="UniProtKB-SubCell"/>
</dbReference>
<gene>
    <name evidence="11" type="ORF">E2R62_23900</name>
</gene>
<evidence type="ECO:0000256" key="9">
    <source>
        <dbReference type="ARBA" id="ARBA00023136"/>
    </source>
</evidence>
<comment type="function">
    <text evidence="1 10">Controls the rotational direction of flagella during chemotaxis.</text>
</comment>
<accession>A0A482PU96</accession>
<dbReference type="GO" id="GO:0006935">
    <property type="term" value="P:chemotaxis"/>
    <property type="evidence" value="ECO:0007669"/>
    <property type="project" value="UniProtKB-KW"/>
</dbReference>
<comment type="similarity">
    <text evidence="3 10">Belongs to the FliL family.</text>
</comment>
<comment type="subcellular location">
    <subcellularLocation>
        <location evidence="10">Cell inner membrane</location>
    </subcellularLocation>
    <subcellularLocation>
        <location evidence="2">Cell membrane</location>
        <topology evidence="2">Single-pass membrane protein</topology>
    </subcellularLocation>
</comment>
<keyword evidence="9 10" id="KW-0472">Membrane</keyword>
<evidence type="ECO:0000256" key="6">
    <source>
        <dbReference type="ARBA" id="ARBA00022692"/>
    </source>
</evidence>
<evidence type="ECO:0000256" key="5">
    <source>
        <dbReference type="ARBA" id="ARBA00022500"/>
    </source>
</evidence>
<proteinExistence type="inferred from homology"/>
<evidence type="ECO:0000256" key="10">
    <source>
        <dbReference type="RuleBase" id="RU364125"/>
    </source>
</evidence>
<keyword evidence="10" id="KW-0997">Cell inner membrane</keyword>
<evidence type="ECO:0000256" key="7">
    <source>
        <dbReference type="ARBA" id="ARBA00022779"/>
    </source>
</evidence>
<keyword evidence="11" id="KW-0966">Cell projection</keyword>
<evidence type="ECO:0000313" key="11">
    <source>
        <dbReference type="EMBL" id="QBY31559.1"/>
    </source>
</evidence>
<dbReference type="GO" id="GO:0009425">
    <property type="term" value="C:bacterial-type flagellum basal body"/>
    <property type="evidence" value="ECO:0007669"/>
    <property type="project" value="InterPro"/>
</dbReference>
<dbReference type="RefSeq" id="WP_012904687.1">
    <property type="nucleotide sequence ID" value="NZ_CAJTBI010000042.1"/>
</dbReference>
<keyword evidence="8" id="KW-1133">Transmembrane helix</keyword>
<keyword evidence="5 10" id="KW-0145">Chemotaxis</keyword>
<evidence type="ECO:0000256" key="2">
    <source>
        <dbReference type="ARBA" id="ARBA00004162"/>
    </source>
</evidence>
<keyword evidence="11" id="KW-0282">Flagellum</keyword>
<protein>
    <recommendedName>
        <fullName evidence="10">Flagellar protein FliL</fullName>
    </recommendedName>
</protein>
<evidence type="ECO:0000256" key="8">
    <source>
        <dbReference type="ARBA" id="ARBA00022989"/>
    </source>
</evidence>
<evidence type="ECO:0000256" key="1">
    <source>
        <dbReference type="ARBA" id="ARBA00002254"/>
    </source>
</evidence>
<keyword evidence="11" id="KW-0969">Cilium</keyword>
<keyword evidence="4" id="KW-1003">Cell membrane</keyword>
<name>A0A482PU96_CITRO</name>
<dbReference type="InterPro" id="IPR005503">
    <property type="entry name" value="FliL"/>
</dbReference>
<evidence type="ECO:0000256" key="4">
    <source>
        <dbReference type="ARBA" id="ARBA00022475"/>
    </source>
</evidence>
<keyword evidence="7 10" id="KW-0283">Flagellar rotation</keyword>
<dbReference type="Pfam" id="PF03748">
    <property type="entry name" value="FliL"/>
    <property type="match status" value="1"/>
</dbReference>
<organism evidence="11">
    <name type="scientific">Citrobacter rodentium</name>
    <dbReference type="NCBI Taxonomy" id="67825"/>
    <lineage>
        <taxon>Bacteria</taxon>
        <taxon>Pseudomonadati</taxon>
        <taxon>Pseudomonadota</taxon>
        <taxon>Gammaproteobacteria</taxon>
        <taxon>Enterobacterales</taxon>
        <taxon>Enterobacteriaceae</taxon>
        <taxon>Citrobacter</taxon>
    </lineage>
</organism>
<sequence>MKRIVMASVISSIMALVVGGGAGWGVYHFAGNGKTATAAHAEAVEKMDESKSIFVSLQETIVTLHDNDGADHYMSAELVMVVASEKESEQIKQQEPLYQSIAVERLSEMKYEEIRALKISEIRKLIAEALQKELKDRKIAAPYKDILVKKVVFQ</sequence>